<evidence type="ECO:0000313" key="10">
    <source>
        <dbReference type="Ensembl" id="ENSSMAP00000049056.1"/>
    </source>
</evidence>
<accession>A0A8D3CP48</accession>
<evidence type="ECO:0000256" key="9">
    <source>
        <dbReference type="SAM" id="Phobius"/>
    </source>
</evidence>
<feature type="compositionally biased region" description="Basic and acidic residues" evidence="8">
    <location>
        <begin position="463"/>
        <end position="478"/>
    </location>
</feature>
<evidence type="ECO:0000256" key="6">
    <source>
        <dbReference type="ARBA" id="ARBA00022989"/>
    </source>
</evidence>
<keyword evidence="7 9" id="KW-0472">Membrane</keyword>
<keyword evidence="3 9" id="KW-0812">Transmembrane</keyword>
<keyword evidence="5" id="KW-0967">Endosome</keyword>
<feature type="compositionally biased region" description="Polar residues" evidence="8">
    <location>
        <begin position="366"/>
        <end position="375"/>
    </location>
</feature>
<protein>
    <recommendedName>
        <fullName evidence="12">Prostate transmembrane protein, androgen induced 1</fullName>
    </recommendedName>
</protein>
<evidence type="ECO:0000256" key="1">
    <source>
        <dbReference type="ARBA" id="ARBA00004391"/>
    </source>
</evidence>
<keyword evidence="4" id="KW-0734">Signal transduction inhibitor</keyword>
<dbReference type="Proteomes" id="UP000694558">
    <property type="component" value="Chromosome 6"/>
</dbReference>
<evidence type="ECO:0000313" key="11">
    <source>
        <dbReference type="Proteomes" id="UP000694558"/>
    </source>
</evidence>
<dbReference type="GO" id="GO:0000139">
    <property type="term" value="C:Golgi membrane"/>
    <property type="evidence" value="ECO:0007669"/>
    <property type="project" value="TreeGrafter"/>
</dbReference>
<feature type="region of interest" description="Disordered" evidence="8">
    <location>
        <begin position="93"/>
        <end position="121"/>
    </location>
</feature>
<feature type="region of interest" description="Disordered" evidence="8">
    <location>
        <begin position="314"/>
        <end position="478"/>
    </location>
</feature>
<reference evidence="10" key="1">
    <citation type="submission" date="2023-05" db="EMBL/GenBank/DDBJ databases">
        <title>High-quality long-read genome of Scophthalmus maximus.</title>
        <authorList>
            <person name="Lien S."/>
            <person name="Martinez P."/>
        </authorList>
    </citation>
    <scope>NUCLEOTIDE SEQUENCE [LARGE SCALE GENOMIC DNA]</scope>
</reference>
<dbReference type="GeneTree" id="ENSGT00390000000724"/>
<evidence type="ECO:0000256" key="5">
    <source>
        <dbReference type="ARBA" id="ARBA00022753"/>
    </source>
</evidence>
<comment type="subcellular location">
    <subcellularLocation>
        <location evidence="1">Early endosome membrane</location>
        <topology evidence="1">Single-pass membrane protein</topology>
    </subcellularLocation>
</comment>
<dbReference type="PANTHER" id="PTHR16514:SF5">
    <property type="entry name" value="PROTEIN TMEPAI"/>
    <property type="match status" value="1"/>
</dbReference>
<dbReference type="AlphaFoldDB" id="A0A8D3CP48"/>
<feature type="compositionally biased region" description="Gly residues" evidence="8">
    <location>
        <begin position="101"/>
        <end position="110"/>
    </location>
</feature>
<feature type="compositionally biased region" description="Basic and acidic residues" evidence="8">
    <location>
        <begin position="1"/>
        <end position="38"/>
    </location>
</feature>
<comment type="similarity">
    <text evidence="2">Belongs to the PMEPA1 family.</text>
</comment>
<organism evidence="10 11">
    <name type="scientific">Scophthalmus maximus</name>
    <name type="common">Turbot</name>
    <name type="synonym">Psetta maxima</name>
    <dbReference type="NCBI Taxonomy" id="52904"/>
    <lineage>
        <taxon>Eukaryota</taxon>
        <taxon>Metazoa</taxon>
        <taxon>Chordata</taxon>
        <taxon>Craniata</taxon>
        <taxon>Vertebrata</taxon>
        <taxon>Euteleostomi</taxon>
        <taxon>Actinopterygii</taxon>
        <taxon>Neopterygii</taxon>
        <taxon>Teleostei</taxon>
        <taxon>Neoteleostei</taxon>
        <taxon>Acanthomorphata</taxon>
        <taxon>Carangaria</taxon>
        <taxon>Pleuronectiformes</taxon>
        <taxon>Pleuronectoidei</taxon>
        <taxon>Scophthalmidae</taxon>
        <taxon>Scophthalmus</taxon>
    </lineage>
</organism>
<dbReference type="GO" id="GO:0070412">
    <property type="term" value="F:R-SMAD binding"/>
    <property type="evidence" value="ECO:0007669"/>
    <property type="project" value="InterPro"/>
</dbReference>
<sequence length="478" mass="52556">MSEKGGEREQERGGRKGEKSLETEREREGGRSEAERGGCRGRNRRDQTVQSSVTRRKHTKAVNRLNRKNLEVAELHVERLDVCSDTSTLYHLSAEGESRGGRGGRGGGTGENRVGRRKERKREQRIHIVGLSASLSLSPSSSSRRPDGSLMLDLMGVLLNATVANVSCACDCTRLTSLQSMEITQLEFVQILVIVVVMMVMVVVITCLLNHYRLSARSLLSRHAPTHRRHLPLANEAGLWSSEGTGTNGGLNEVYNPRPPDRGLHSSYLQREPQHAGLPQAQPPLQSQRFKHTYAPSRFQPTYPYLPQSLIDLPPTISLSDGEEPPPYQGPCTLQLRDPEQQMELNRESVRAPPNRTVFDSHPLDPSNSSLQASLQAPPPSVHSGVSVLEAQEASSRQQKPGSGLEGAPPAYSEVIGHYYHPTSLNSGHSHRTVPSAPAPPPSSLIQGLIRPPPQQQGSVDNRNARNTKEKSQKPQQV</sequence>
<evidence type="ECO:0000256" key="3">
    <source>
        <dbReference type="ARBA" id="ARBA00022692"/>
    </source>
</evidence>
<dbReference type="PANTHER" id="PTHR16514">
    <property type="entry name" value="LOW DENSITY LIPOPROTEIN RECEPTOR CLASS A DOMAIN-CONTAINING 4A"/>
    <property type="match status" value="1"/>
</dbReference>
<gene>
    <name evidence="10" type="primary">pmepa1</name>
</gene>
<feature type="region of interest" description="Disordered" evidence="8">
    <location>
        <begin position="1"/>
        <end position="65"/>
    </location>
</feature>
<dbReference type="GO" id="GO:0030512">
    <property type="term" value="P:negative regulation of transforming growth factor beta receptor signaling pathway"/>
    <property type="evidence" value="ECO:0007669"/>
    <property type="project" value="InterPro"/>
</dbReference>
<dbReference type="Ensembl" id="ENSSMAT00000053023.1">
    <property type="protein sequence ID" value="ENSSMAP00000049056.1"/>
    <property type="gene ID" value="ENSSMAG00000017278.2"/>
</dbReference>
<name>A0A8D3CP48_SCOMX</name>
<evidence type="ECO:0000256" key="2">
    <source>
        <dbReference type="ARBA" id="ARBA00009908"/>
    </source>
</evidence>
<feature type="region of interest" description="Disordered" evidence="8">
    <location>
        <begin position="248"/>
        <end position="267"/>
    </location>
</feature>
<evidence type="ECO:0000256" key="8">
    <source>
        <dbReference type="SAM" id="MobiDB-lite"/>
    </source>
</evidence>
<feature type="compositionally biased region" description="Basic residues" evidence="8">
    <location>
        <begin position="54"/>
        <end position="65"/>
    </location>
</feature>
<feature type="compositionally biased region" description="Basic and acidic residues" evidence="8">
    <location>
        <begin position="337"/>
        <end position="350"/>
    </location>
</feature>
<dbReference type="GO" id="GO:0031901">
    <property type="term" value="C:early endosome membrane"/>
    <property type="evidence" value="ECO:0007669"/>
    <property type="project" value="UniProtKB-SubCell"/>
</dbReference>
<feature type="transmembrane region" description="Helical" evidence="9">
    <location>
        <begin position="188"/>
        <end position="212"/>
    </location>
</feature>
<evidence type="ECO:0000256" key="4">
    <source>
        <dbReference type="ARBA" id="ARBA00022700"/>
    </source>
</evidence>
<evidence type="ECO:0008006" key="12">
    <source>
        <dbReference type="Google" id="ProtNLM"/>
    </source>
</evidence>
<reference evidence="10" key="2">
    <citation type="submission" date="2025-08" db="UniProtKB">
        <authorList>
            <consortium name="Ensembl"/>
        </authorList>
    </citation>
    <scope>IDENTIFICATION</scope>
</reference>
<keyword evidence="6 9" id="KW-1133">Transmembrane helix</keyword>
<dbReference type="InterPro" id="IPR043445">
    <property type="entry name" value="TMEPAI/LRAD4"/>
</dbReference>
<evidence type="ECO:0000256" key="7">
    <source>
        <dbReference type="ARBA" id="ARBA00023136"/>
    </source>
</evidence>
<proteinExistence type="inferred from homology"/>